<dbReference type="SUPFAM" id="SSF56672">
    <property type="entry name" value="DNA/RNA polymerases"/>
    <property type="match status" value="1"/>
</dbReference>
<proteinExistence type="predicted"/>
<dbReference type="InterPro" id="IPR043128">
    <property type="entry name" value="Rev_trsase/Diguanyl_cyclase"/>
</dbReference>
<evidence type="ECO:0000313" key="1">
    <source>
        <dbReference type="EMBL" id="GBN79551.1"/>
    </source>
</evidence>
<organism evidence="1 2">
    <name type="scientific">Araneus ventricosus</name>
    <name type="common">Orbweaver spider</name>
    <name type="synonym">Epeira ventricosa</name>
    <dbReference type="NCBI Taxonomy" id="182803"/>
    <lineage>
        <taxon>Eukaryota</taxon>
        <taxon>Metazoa</taxon>
        <taxon>Ecdysozoa</taxon>
        <taxon>Arthropoda</taxon>
        <taxon>Chelicerata</taxon>
        <taxon>Arachnida</taxon>
        <taxon>Araneae</taxon>
        <taxon>Araneomorphae</taxon>
        <taxon>Entelegynae</taxon>
        <taxon>Araneoidea</taxon>
        <taxon>Araneidae</taxon>
        <taxon>Araneus</taxon>
    </lineage>
</organism>
<dbReference type="InterPro" id="IPR050951">
    <property type="entry name" value="Retrovirus_Pol_polyprotein"/>
</dbReference>
<dbReference type="OrthoDB" id="6516142at2759"/>
<dbReference type="AlphaFoldDB" id="A0A4Y2RV03"/>
<name>A0A4Y2RV03_ARAVE</name>
<dbReference type="GO" id="GO:0071897">
    <property type="term" value="P:DNA biosynthetic process"/>
    <property type="evidence" value="ECO:0007669"/>
    <property type="project" value="UniProtKB-ARBA"/>
</dbReference>
<evidence type="ECO:0000313" key="2">
    <source>
        <dbReference type="Proteomes" id="UP000499080"/>
    </source>
</evidence>
<dbReference type="PANTHER" id="PTHR37984:SF5">
    <property type="entry name" value="PROTEIN NYNRIN-LIKE"/>
    <property type="match status" value="1"/>
</dbReference>
<dbReference type="Gene3D" id="3.30.70.270">
    <property type="match status" value="1"/>
</dbReference>
<accession>A0A4Y2RV03</accession>
<dbReference type="EMBL" id="BGPR01018586">
    <property type="protein sequence ID" value="GBN79551.1"/>
    <property type="molecule type" value="Genomic_DNA"/>
</dbReference>
<gene>
    <name evidence="1" type="ORF">AVEN_38549_1</name>
</gene>
<protein>
    <submittedName>
        <fullName evidence="1">Uncharacterized protein</fullName>
    </submittedName>
</protein>
<keyword evidence="2" id="KW-1185">Reference proteome</keyword>
<reference evidence="1 2" key="1">
    <citation type="journal article" date="2019" name="Sci. Rep.">
        <title>Orb-weaving spider Araneus ventricosus genome elucidates the spidroin gene catalogue.</title>
        <authorList>
            <person name="Kono N."/>
            <person name="Nakamura H."/>
            <person name="Ohtoshi R."/>
            <person name="Moran D.A.P."/>
            <person name="Shinohara A."/>
            <person name="Yoshida Y."/>
            <person name="Fujiwara M."/>
            <person name="Mori M."/>
            <person name="Tomita M."/>
            <person name="Arakawa K."/>
        </authorList>
    </citation>
    <scope>NUCLEOTIDE SEQUENCE [LARGE SCALE GENOMIC DNA]</scope>
</reference>
<dbReference type="InterPro" id="IPR043502">
    <property type="entry name" value="DNA/RNA_pol_sf"/>
</dbReference>
<sequence>MNYQVLREPRSFLSLNAEDAEKWKNNYERSTNYNHCGDSIRLANVVFYLRGTARLRLHNNEDQFKNWSDLGRLSEETFGRPEDLKTFAEGLSRMRAQHPGETYEYYVQEVLSLCRRVLINTEIGEDDKLMTCCRQVDAVSKRRVVKPRYERLQKVTTVSTANEEDQSDLIRARWDVHPFTRIDDALDSLSGGRLYSTMDLMSGYMQIEVDEGDREKTSFITSDVATDHHSLFWQTNLKDSSGRLSRWALSLQEYNVDGVSKSGRKHQDADCLSGISLPKFEEGTSEDVPILNTITNVKDEQSKVLKGQIFERKWIEEGTQQSSRNMSLYESIGYSYLSNFELIY</sequence>
<dbReference type="Proteomes" id="UP000499080">
    <property type="component" value="Unassembled WGS sequence"/>
</dbReference>
<dbReference type="PANTHER" id="PTHR37984">
    <property type="entry name" value="PROTEIN CBG26694"/>
    <property type="match status" value="1"/>
</dbReference>
<comment type="caution">
    <text evidence="1">The sequence shown here is derived from an EMBL/GenBank/DDBJ whole genome shotgun (WGS) entry which is preliminary data.</text>
</comment>
<dbReference type="Gene3D" id="3.10.10.10">
    <property type="entry name" value="HIV Type 1 Reverse Transcriptase, subunit A, domain 1"/>
    <property type="match status" value="1"/>
</dbReference>